<proteinExistence type="predicted"/>
<dbReference type="EMBL" id="JAZHPZ010000005">
    <property type="protein sequence ID" value="MEF2966491.1"/>
    <property type="molecule type" value="Genomic_DNA"/>
</dbReference>
<feature type="compositionally biased region" description="Low complexity" evidence="1">
    <location>
        <begin position="29"/>
        <end position="61"/>
    </location>
</feature>
<evidence type="ECO:0000313" key="5">
    <source>
        <dbReference type="Proteomes" id="UP001306950"/>
    </source>
</evidence>
<evidence type="ECO:0000256" key="2">
    <source>
        <dbReference type="SAM" id="SignalP"/>
    </source>
</evidence>
<dbReference type="InterPro" id="IPR039424">
    <property type="entry name" value="SBP_5"/>
</dbReference>
<dbReference type="SUPFAM" id="SSF53850">
    <property type="entry name" value="Periplasmic binding protein-like II"/>
    <property type="match status" value="1"/>
</dbReference>
<evidence type="ECO:0000259" key="3">
    <source>
        <dbReference type="Pfam" id="PF00496"/>
    </source>
</evidence>
<keyword evidence="2" id="KW-0732">Signal</keyword>
<dbReference type="InterPro" id="IPR000914">
    <property type="entry name" value="SBP_5_dom"/>
</dbReference>
<feature type="domain" description="Solute-binding protein family 5" evidence="3">
    <location>
        <begin position="124"/>
        <end position="503"/>
    </location>
</feature>
<dbReference type="CDD" id="cd00995">
    <property type="entry name" value="PBP2_NikA_DppA_OppA_like"/>
    <property type="match status" value="1"/>
</dbReference>
<dbReference type="Gene3D" id="3.10.105.10">
    <property type="entry name" value="Dipeptide-binding Protein, Domain 3"/>
    <property type="match status" value="1"/>
</dbReference>
<keyword evidence="5" id="KW-1185">Reference proteome</keyword>
<feature type="region of interest" description="Disordered" evidence="1">
    <location>
        <begin position="26"/>
        <end position="61"/>
    </location>
</feature>
<dbReference type="Proteomes" id="UP001306950">
    <property type="component" value="Unassembled WGS sequence"/>
</dbReference>
<dbReference type="PANTHER" id="PTHR30290">
    <property type="entry name" value="PERIPLASMIC BINDING COMPONENT OF ABC TRANSPORTER"/>
    <property type="match status" value="1"/>
</dbReference>
<protein>
    <submittedName>
        <fullName evidence="4">ABC transporter substrate-binding protein</fullName>
    </submittedName>
</protein>
<reference evidence="4 5" key="1">
    <citation type="submission" date="2024-02" db="EMBL/GenBank/DDBJ databases">
        <title>A nitrogen-fixing paenibacillus bacterium.</title>
        <authorList>
            <person name="Zhang W.L."/>
            <person name="Chen S.F."/>
        </authorList>
    </citation>
    <scope>NUCLEOTIDE SEQUENCE [LARGE SCALE GENOMIC DNA]</scope>
    <source>
        <strain evidence="4 5">M1</strain>
    </source>
</reference>
<name>A0ABU7VRY3_9BACL</name>
<organism evidence="4 5">
    <name type="scientific">Paenibacillus haidiansis</name>
    <dbReference type="NCBI Taxonomy" id="1574488"/>
    <lineage>
        <taxon>Bacteria</taxon>
        <taxon>Bacillati</taxon>
        <taxon>Bacillota</taxon>
        <taxon>Bacilli</taxon>
        <taxon>Bacillales</taxon>
        <taxon>Paenibacillaceae</taxon>
        <taxon>Paenibacillus</taxon>
    </lineage>
</organism>
<evidence type="ECO:0000256" key="1">
    <source>
        <dbReference type="SAM" id="MobiDB-lite"/>
    </source>
</evidence>
<dbReference type="RefSeq" id="WP_331846716.1">
    <property type="nucleotide sequence ID" value="NZ_JAZHPZ010000005.1"/>
</dbReference>
<feature type="signal peptide" evidence="2">
    <location>
        <begin position="1"/>
        <end position="20"/>
    </location>
</feature>
<dbReference type="PANTHER" id="PTHR30290:SF81">
    <property type="entry name" value="OLIGOPEPTIDE-BINDING PROTEIN OPPA"/>
    <property type="match status" value="1"/>
</dbReference>
<feature type="chain" id="PRO_5045687542" evidence="2">
    <location>
        <begin position="21"/>
        <end position="588"/>
    </location>
</feature>
<dbReference type="Gene3D" id="3.40.190.10">
    <property type="entry name" value="Periplasmic binding protein-like II"/>
    <property type="match status" value="1"/>
</dbReference>
<gene>
    <name evidence="4" type="ORF">V3851_11675</name>
</gene>
<accession>A0ABU7VRY3</accession>
<comment type="caution">
    <text evidence="4">The sequence shown here is derived from an EMBL/GenBank/DDBJ whole genome shotgun (WGS) entry which is preliminary data.</text>
</comment>
<evidence type="ECO:0000313" key="4">
    <source>
        <dbReference type="EMBL" id="MEF2966491.1"/>
    </source>
</evidence>
<sequence>MRKTWWGFLTLMLVFTLALSACSGGGGNTAEPATTNNTGNNTNTGEPTTENTTAPESTSTEGVIEAADMSLNPQAALNRTDTMIIGMGDPKGVFNPIFRETVYDAYVCYALFDSFVEVASDGTFQNSLAEKVDVSEDGLKYTYHLKPGVTFTDGTPLTVKDYYFTLKLLLDASYDGQSDPMSANIVGAKEYHEGKANEISGVKIIDDNTVEVSITEYSALTPVDLGEIYILPEHYYGPKYTQGNLDGVKTLNDKPLGSGQYKLTKYSPGQEVVFEANENYFRGAPEVKNVIFKTTTETTNLPMLQQGETDMDEGFTVTEDIVEALKEMGFVDINLLPNNGYGYIAFNHRLEKFKDVKVRQALVYGLNRADIVAGIYGPYADVINIPESTVSWAYTDENIETYDFDLEKAKQLLDEAGWTVGSDGIREKNGEKFKINFSATADNPVVDALLPIMTQNYKELGIELVAETLDFNAIMDKSTTGDFDMYFAAWSLTPDPDNTVFITDGAQNDYGYSNPKVDELMAKGRKTLDLEERKQIYKEMYQEMNKDVPLILMYQRKNMIAVNGRLNGFDFSPYKYFSYSLYQVQMEQ</sequence>
<dbReference type="Gene3D" id="3.90.76.10">
    <property type="entry name" value="Dipeptide-binding Protein, Domain 1"/>
    <property type="match status" value="1"/>
</dbReference>
<dbReference type="InterPro" id="IPR030678">
    <property type="entry name" value="Peptide/Ni-bd"/>
</dbReference>
<dbReference type="Pfam" id="PF00496">
    <property type="entry name" value="SBP_bac_5"/>
    <property type="match status" value="1"/>
</dbReference>
<dbReference type="PIRSF" id="PIRSF002741">
    <property type="entry name" value="MppA"/>
    <property type="match status" value="1"/>
</dbReference>
<dbReference type="PROSITE" id="PS51257">
    <property type="entry name" value="PROKAR_LIPOPROTEIN"/>
    <property type="match status" value="1"/>
</dbReference>